<name>A0A9D2EXZ7_9ACTN</name>
<evidence type="ECO:0000313" key="1">
    <source>
        <dbReference type="EMBL" id="HIZ45843.1"/>
    </source>
</evidence>
<gene>
    <name evidence="1" type="ORF">IAA19_02325</name>
</gene>
<dbReference type="Gene3D" id="2.40.50.140">
    <property type="entry name" value="Nucleic acid-binding proteins"/>
    <property type="match status" value="1"/>
</dbReference>
<feature type="non-terminal residue" evidence="1">
    <location>
        <position position="1"/>
    </location>
</feature>
<evidence type="ECO:0000313" key="2">
    <source>
        <dbReference type="Proteomes" id="UP000824062"/>
    </source>
</evidence>
<dbReference type="SUPFAM" id="SSF50249">
    <property type="entry name" value="Nucleic acid-binding proteins"/>
    <property type="match status" value="1"/>
</dbReference>
<dbReference type="InterPro" id="IPR012340">
    <property type="entry name" value="NA-bd_OB-fold"/>
</dbReference>
<proteinExistence type="predicted"/>
<sequence length="22" mass="2727">METRPLSKTKRWRLVEIVERAK</sequence>
<protein>
    <submittedName>
        <fullName evidence="1">30S ribosomal protein S17</fullName>
    </submittedName>
</protein>
<keyword evidence="1" id="KW-0689">Ribosomal protein</keyword>
<reference evidence="1" key="1">
    <citation type="journal article" date="2021" name="PeerJ">
        <title>Extensive microbial diversity within the chicken gut microbiome revealed by metagenomics and culture.</title>
        <authorList>
            <person name="Gilroy R."/>
            <person name="Ravi A."/>
            <person name="Getino M."/>
            <person name="Pursley I."/>
            <person name="Horton D.L."/>
            <person name="Alikhan N.F."/>
            <person name="Baker D."/>
            <person name="Gharbi K."/>
            <person name="Hall N."/>
            <person name="Watson M."/>
            <person name="Adriaenssens E.M."/>
            <person name="Foster-Nyarko E."/>
            <person name="Jarju S."/>
            <person name="Secka A."/>
            <person name="Antonio M."/>
            <person name="Oren A."/>
            <person name="Chaudhuri R.R."/>
            <person name="La Ragione R."/>
            <person name="Hildebrand F."/>
            <person name="Pallen M.J."/>
        </authorList>
    </citation>
    <scope>NUCLEOTIDE SEQUENCE</scope>
    <source>
        <strain evidence="1">ChiHjej12B11-14209</strain>
    </source>
</reference>
<keyword evidence="1" id="KW-0687">Ribonucleoprotein</keyword>
<dbReference type="GO" id="GO:0005840">
    <property type="term" value="C:ribosome"/>
    <property type="evidence" value="ECO:0007669"/>
    <property type="project" value="UniProtKB-KW"/>
</dbReference>
<dbReference type="Proteomes" id="UP000824062">
    <property type="component" value="Unassembled WGS sequence"/>
</dbReference>
<comment type="caution">
    <text evidence="1">The sequence shown here is derived from an EMBL/GenBank/DDBJ whole genome shotgun (WGS) entry which is preliminary data.</text>
</comment>
<dbReference type="AlphaFoldDB" id="A0A9D2EXZ7"/>
<accession>A0A9D2EXZ7</accession>
<reference evidence="1" key="2">
    <citation type="submission" date="2021-04" db="EMBL/GenBank/DDBJ databases">
        <authorList>
            <person name="Gilroy R."/>
        </authorList>
    </citation>
    <scope>NUCLEOTIDE SEQUENCE</scope>
    <source>
        <strain evidence="1">ChiHjej12B11-14209</strain>
    </source>
</reference>
<dbReference type="EMBL" id="DXBM01000022">
    <property type="protein sequence ID" value="HIZ45843.1"/>
    <property type="molecule type" value="Genomic_DNA"/>
</dbReference>
<organism evidence="1 2">
    <name type="scientific">Candidatus Olsenella pullistercoris</name>
    <dbReference type="NCBI Taxonomy" id="2838712"/>
    <lineage>
        <taxon>Bacteria</taxon>
        <taxon>Bacillati</taxon>
        <taxon>Actinomycetota</taxon>
        <taxon>Coriobacteriia</taxon>
        <taxon>Coriobacteriales</taxon>
        <taxon>Atopobiaceae</taxon>
        <taxon>Olsenella</taxon>
    </lineage>
</organism>